<proteinExistence type="predicted"/>
<evidence type="ECO:0000256" key="1">
    <source>
        <dbReference type="SAM" id="Phobius"/>
    </source>
</evidence>
<dbReference type="STRING" id="1192034.CAP_0433"/>
<comment type="caution">
    <text evidence="2">The sequence shown here is derived from an EMBL/GenBank/DDBJ whole genome shotgun (WGS) entry which is preliminary data.</text>
</comment>
<name>A0A017SUG9_9BACT</name>
<keyword evidence="1" id="KW-0812">Transmembrane</keyword>
<keyword evidence="3" id="KW-1185">Reference proteome</keyword>
<evidence type="ECO:0000313" key="2">
    <source>
        <dbReference type="EMBL" id="EYF00618.1"/>
    </source>
</evidence>
<reference evidence="2 3" key="1">
    <citation type="submission" date="2013-05" db="EMBL/GenBank/DDBJ databases">
        <title>Genome assembly of Chondromyces apiculatus DSM 436.</title>
        <authorList>
            <person name="Sharma G."/>
            <person name="Khatri I."/>
            <person name="Kaur C."/>
            <person name="Mayilraj S."/>
            <person name="Subramanian S."/>
        </authorList>
    </citation>
    <scope>NUCLEOTIDE SEQUENCE [LARGE SCALE GENOMIC DNA]</scope>
    <source>
        <strain evidence="2 3">DSM 436</strain>
    </source>
</reference>
<keyword evidence="1" id="KW-0472">Membrane</keyword>
<feature type="transmembrane region" description="Helical" evidence="1">
    <location>
        <begin position="220"/>
        <end position="242"/>
    </location>
</feature>
<dbReference type="RefSeq" id="WP_231511984.1">
    <property type="nucleotide sequence ID" value="NZ_ASRX01000104.1"/>
</dbReference>
<evidence type="ECO:0008006" key="4">
    <source>
        <dbReference type="Google" id="ProtNLM"/>
    </source>
</evidence>
<dbReference type="AlphaFoldDB" id="A0A017SUG9"/>
<gene>
    <name evidence="2" type="ORF">CAP_0433</name>
</gene>
<organism evidence="2 3">
    <name type="scientific">Chondromyces apiculatus DSM 436</name>
    <dbReference type="NCBI Taxonomy" id="1192034"/>
    <lineage>
        <taxon>Bacteria</taxon>
        <taxon>Pseudomonadati</taxon>
        <taxon>Myxococcota</taxon>
        <taxon>Polyangia</taxon>
        <taxon>Polyangiales</taxon>
        <taxon>Polyangiaceae</taxon>
        <taxon>Chondromyces</taxon>
    </lineage>
</organism>
<evidence type="ECO:0000313" key="3">
    <source>
        <dbReference type="Proteomes" id="UP000019678"/>
    </source>
</evidence>
<dbReference type="eggNOG" id="COG0457">
    <property type="taxonomic scope" value="Bacteria"/>
</dbReference>
<feature type="transmembrane region" description="Helical" evidence="1">
    <location>
        <begin position="274"/>
        <end position="295"/>
    </location>
</feature>
<sequence>MLSSLALGALPSTQAYGQTATSTAPSPEDLKKARAAMTKGVALFKAHKYNEAIIEFRASYAAVASPNSRFQVARALAALGETLDAYLEYEGVIEDATARASEGKYVDTMENAVVERDQLGEKLALVTIDVLHPEAAGGLQIGGKEVPRSRWGKPFPANPGPVEVVLSSTAGPPVRETLTLAVGEKKELSLDPAPVAGPSDGGGAEEEVIVPASRRALRPYAYVAGGVGVAGFGLFTVAGLMASSTYADLSETCGGRCPASRQSDVDAGKTQQTLANLGLIVGAVGIAAGATLFVLSVTGSESAKDADETTARTQLLLGPGYAGLRGTF</sequence>
<dbReference type="EMBL" id="ASRX01000104">
    <property type="protein sequence ID" value="EYF00618.1"/>
    <property type="molecule type" value="Genomic_DNA"/>
</dbReference>
<dbReference type="Proteomes" id="UP000019678">
    <property type="component" value="Unassembled WGS sequence"/>
</dbReference>
<protein>
    <recommendedName>
        <fullName evidence="4">PEGA domain-containing protein</fullName>
    </recommendedName>
</protein>
<keyword evidence="1" id="KW-1133">Transmembrane helix</keyword>
<accession>A0A017SUG9</accession>